<dbReference type="InterPro" id="IPR029016">
    <property type="entry name" value="GAF-like_dom_sf"/>
</dbReference>
<name>A0A7G6WWA6_9ACTN</name>
<dbReference type="RefSeq" id="WP_185447286.1">
    <property type="nucleotide sequence ID" value="NZ_CP043661.1"/>
</dbReference>
<sequence>MSREQRLTEVFVELADTLVDNFDVIDLLHTLCERSVELLQADAAGLILADQRGVLHVMASTTNEARLLELFVLQNDEGPCLDCYSTGEQMVNIDLDQVEERWPRFRAATIAAGYRSTHALPLRLRGQVIGVLNLFCTARTALSDADIALGQALCDIATVGLLQERTVRHGEVLAEQLQSALNSRVLLEQAKGVLSERAGIGLDDAFTLLRAHARRNHQQLSTIASQLIDGTIPAAALQTPASGPTNT</sequence>
<dbReference type="KEGG" id="kqi:F1D05_10635"/>
<dbReference type="PROSITE" id="PS50921">
    <property type="entry name" value="ANTAR"/>
    <property type="match status" value="1"/>
</dbReference>
<gene>
    <name evidence="6" type="ORF">F1D05_10635</name>
</gene>
<dbReference type="Pfam" id="PF13185">
    <property type="entry name" value="GAF_2"/>
    <property type="match status" value="1"/>
</dbReference>
<keyword evidence="7" id="KW-1185">Reference proteome</keyword>
<reference evidence="6 7" key="2">
    <citation type="journal article" date="2020" name="Microbiol. Resour. Announc.">
        <title>Antarctic desert soil bacteria exhibit high novel natural product potential, evaluated through long-read genome sequencing and comparative genomics.</title>
        <authorList>
            <person name="Benaud N."/>
            <person name="Edwards R.J."/>
            <person name="Amos T.G."/>
            <person name="D'Agostino P.M."/>
            <person name="Gutierrez-Chavez C."/>
            <person name="Montgomery K."/>
            <person name="Nicetic I."/>
            <person name="Ferrari B.C."/>
        </authorList>
    </citation>
    <scope>NUCLEOTIDE SEQUENCE [LARGE SCALE GENOMIC DNA]</scope>
    <source>
        <strain evidence="6 7">SPB151</strain>
    </source>
</reference>
<dbReference type="InterPro" id="IPR005561">
    <property type="entry name" value="ANTAR"/>
</dbReference>
<dbReference type="GO" id="GO:0016301">
    <property type="term" value="F:kinase activity"/>
    <property type="evidence" value="ECO:0007669"/>
    <property type="project" value="UniProtKB-KW"/>
</dbReference>
<keyword evidence="2" id="KW-0418">Kinase</keyword>
<dbReference type="Pfam" id="PF03861">
    <property type="entry name" value="ANTAR"/>
    <property type="match status" value="1"/>
</dbReference>
<proteinExistence type="predicted"/>
<protein>
    <submittedName>
        <fullName evidence="6">GAF and ANTAR domain-containing protein</fullName>
    </submittedName>
</protein>
<dbReference type="SMART" id="SM01012">
    <property type="entry name" value="ANTAR"/>
    <property type="match status" value="1"/>
</dbReference>
<keyword evidence="4" id="KW-0804">Transcription</keyword>
<dbReference type="Proteomes" id="UP000515563">
    <property type="component" value="Chromosome"/>
</dbReference>
<evidence type="ECO:0000313" key="7">
    <source>
        <dbReference type="Proteomes" id="UP000515563"/>
    </source>
</evidence>
<keyword evidence="3" id="KW-0805">Transcription regulation</keyword>
<dbReference type="GO" id="GO:0003723">
    <property type="term" value="F:RNA binding"/>
    <property type="evidence" value="ECO:0007669"/>
    <property type="project" value="InterPro"/>
</dbReference>
<dbReference type="InterPro" id="IPR003018">
    <property type="entry name" value="GAF"/>
</dbReference>
<dbReference type="SUPFAM" id="SSF55781">
    <property type="entry name" value="GAF domain-like"/>
    <property type="match status" value="1"/>
</dbReference>
<dbReference type="Gene3D" id="1.10.10.10">
    <property type="entry name" value="Winged helix-like DNA-binding domain superfamily/Winged helix DNA-binding domain"/>
    <property type="match status" value="1"/>
</dbReference>
<dbReference type="PIRSF" id="PIRSF036625">
    <property type="entry name" value="GAF_ANTAR"/>
    <property type="match status" value="1"/>
</dbReference>
<dbReference type="SUPFAM" id="SSF52172">
    <property type="entry name" value="CheY-like"/>
    <property type="match status" value="1"/>
</dbReference>
<dbReference type="InterPro" id="IPR012074">
    <property type="entry name" value="GAF_ANTAR"/>
</dbReference>
<dbReference type="EMBL" id="CP043661">
    <property type="protein sequence ID" value="QNE18271.1"/>
    <property type="molecule type" value="Genomic_DNA"/>
</dbReference>
<accession>A0A7G6WWA6</accession>
<feature type="domain" description="ANTAR" evidence="5">
    <location>
        <begin position="167"/>
        <end position="228"/>
    </location>
</feature>
<evidence type="ECO:0000256" key="3">
    <source>
        <dbReference type="ARBA" id="ARBA00023015"/>
    </source>
</evidence>
<keyword evidence="1" id="KW-0808">Transferase</keyword>
<dbReference type="InterPro" id="IPR036388">
    <property type="entry name" value="WH-like_DNA-bd_sf"/>
</dbReference>
<dbReference type="AlphaFoldDB" id="A0A7G6WWA6"/>
<organism evidence="6 7">
    <name type="scientific">Kribbella qitaiheensis</name>
    <dbReference type="NCBI Taxonomy" id="1544730"/>
    <lineage>
        <taxon>Bacteria</taxon>
        <taxon>Bacillati</taxon>
        <taxon>Actinomycetota</taxon>
        <taxon>Actinomycetes</taxon>
        <taxon>Propionibacteriales</taxon>
        <taxon>Kribbellaceae</taxon>
        <taxon>Kribbella</taxon>
    </lineage>
</organism>
<dbReference type="SMART" id="SM00065">
    <property type="entry name" value="GAF"/>
    <property type="match status" value="1"/>
</dbReference>
<evidence type="ECO:0000256" key="1">
    <source>
        <dbReference type="ARBA" id="ARBA00022679"/>
    </source>
</evidence>
<evidence type="ECO:0000313" key="6">
    <source>
        <dbReference type="EMBL" id="QNE18271.1"/>
    </source>
</evidence>
<dbReference type="InterPro" id="IPR011006">
    <property type="entry name" value="CheY-like_superfamily"/>
</dbReference>
<reference evidence="7" key="1">
    <citation type="submission" date="2019-09" db="EMBL/GenBank/DDBJ databases">
        <title>Antimicrobial potential of Antarctic Bacteria.</title>
        <authorList>
            <person name="Benaud N."/>
            <person name="Edwards R.J."/>
            <person name="Ferrari B.C."/>
        </authorList>
    </citation>
    <scope>NUCLEOTIDE SEQUENCE [LARGE SCALE GENOMIC DNA]</scope>
    <source>
        <strain evidence="7">SPB151</strain>
    </source>
</reference>
<evidence type="ECO:0000259" key="5">
    <source>
        <dbReference type="PROSITE" id="PS50921"/>
    </source>
</evidence>
<evidence type="ECO:0000256" key="4">
    <source>
        <dbReference type="ARBA" id="ARBA00023163"/>
    </source>
</evidence>
<dbReference type="Gene3D" id="3.30.450.40">
    <property type="match status" value="1"/>
</dbReference>
<evidence type="ECO:0000256" key="2">
    <source>
        <dbReference type="ARBA" id="ARBA00022777"/>
    </source>
</evidence>